<protein>
    <recommendedName>
        <fullName evidence="1">NmrA-like domain-containing protein</fullName>
    </recommendedName>
</protein>
<feature type="domain" description="NmrA-like" evidence="1">
    <location>
        <begin position="9"/>
        <end position="92"/>
    </location>
</feature>
<dbReference type="GO" id="GO:0005737">
    <property type="term" value="C:cytoplasm"/>
    <property type="evidence" value="ECO:0007669"/>
    <property type="project" value="TreeGrafter"/>
</dbReference>
<dbReference type="InterPro" id="IPR008030">
    <property type="entry name" value="NmrA-like"/>
</dbReference>
<sequence length="347" mass="37481">MTSQTPTTYRIFFLGATGYLGSEVLILLGRKYPQHRIVALIRPASVSRAAQLHNLHPNVTIVEGTLDDDDVIQEEASKADIVIGTAHSDHLPSVQTILGGLKLAATARPGNPPTYVHISGLGIVSDNVRGEPVESVKEWTDIGLDLKALPPTNFHLPSDLLILEAGTRKECPIRTLIIFPGQIYGAGQGMQKVTPWFRTLLGMSIKVGFAGTWGPGANAMNNIHVRDCAMAILTIFEAALDGRAEEGAEGLYFACSTQKVSHHEWTKVMGDILYAKGLLKQGGAHAFPSEILDPLGDYGWSLIGGNALGKSERLAPLGWEPVETTKMSMMEYLPVGIDTVLHEMQLA</sequence>
<dbReference type="InParanoid" id="A0A067PT02"/>
<name>A0A067PT02_9AGAM</name>
<keyword evidence="3" id="KW-1185">Reference proteome</keyword>
<dbReference type="Pfam" id="PF05368">
    <property type="entry name" value="NmrA"/>
    <property type="match status" value="1"/>
</dbReference>
<reference evidence="3" key="1">
    <citation type="journal article" date="2014" name="Proc. Natl. Acad. Sci. U.S.A.">
        <title>Extensive sampling of basidiomycete genomes demonstrates inadequacy of the white-rot/brown-rot paradigm for wood decay fungi.</title>
        <authorList>
            <person name="Riley R."/>
            <person name="Salamov A.A."/>
            <person name="Brown D.W."/>
            <person name="Nagy L.G."/>
            <person name="Floudas D."/>
            <person name="Held B.W."/>
            <person name="Levasseur A."/>
            <person name="Lombard V."/>
            <person name="Morin E."/>
            <person name="Otillar R."/>
            <person name="Lindquist E.A."/>
            <person name="Sun H."/>
            <person name="LaButti K.M."/>
            <person name="Schmutz J."/>
            <person name="Jabbour D."/>
            <person name="Luo H."/>
            <person name="Baker S.E."/>
            <person name="Pisabarro A.G."/>
            <person name="Walton J.D."/>
            <person name="Blanchette R.A."/>
            <person name="Henrissat B."/>
            <person name="Martin F."/>
            <person name="Cullen D."/>
            <person name="Hibbett D.S."/>
            <person name="Grigoriev I.V."/>
        </authorList>
    </citation>
    <scope>NUCLEOTIDE SEQUENCE [LARGE SCALE GENOMIC DNA]</scope>
    <source>
        <strain evidence="3">MUCL 33604</strain>
    </source>
</reference>
<dbReference type="OrthoDB" id="2130169at2759"/>
<evidence type="ECO:0000313" key="2">
    <source>
        <dbReference type="EMBL" id="KDQ57884.1"/>
    </source>
</evidence>
<dbReference type="PANTHER" id="PTHR48079:SF6">
    <property type="entry name" value="NAD(P)-BINDING DOMAIN-CONTAINING PROTEIN-RELATED"/>
    <property type="match status" value="1"/>
</dbReference>
<evidence type="ECO:0000259" key="1">
    <source>
        <dbReference type="Pfam" id="PF05368"/>
    </source>
</evidence>
<gene>
    <name evidence="2" type="ORF">JAAARDRAFT_206672</name>
</gene>
<dbReference type="HOGENOM" id="CLU_007383_12_2_1"/>
<dbReference type="SUPFAM" id="SSF51735">
    <property type="entry name" value="NAD(P)-binding Rossmann-fold domains"/>
    <property type="match status" value="1"/>
</dbReference>
<dbReference type="InterPro" id="IPR036291">
    <property type="entry name" value="NAD(P)-bd_dom_sf"/>
</dbReference>
<dbReference type="Gene3D" id="3.40.50.720">
    <property type="entry name" value="NAD(P)-binding Rossmann-like Domain"/>
    <property type="match status" value="1"/>
</dbReference>
<dbReference type="AlphaFoldDB" id="A0A067PT02"/>
<organism evidence="2 3">
    <name type="scientific">Jaapia argillacea MUCL 33604</name>
    <dbReference type="NCBI Taxonomy" id="933084"/>
    <lineage>
        <taxon>Eukaryota</taxon>
        <taxon>Fungi</taxon>
        <taxon>Dikarya</taxon>
        <taxon>Basidiomycota</taxon>
        <taxon>Agaricomycotina</taxon>
        <taxon>Agaricomycetes</taxon>
        <taxon>Agaricomycetidae</taxon>
        <taxon>Jaapiales</taxon>
        <taxon>Jaapiaceae</taxon>
        <taxon>Jaapia</taxon>
    </lineage>
</organism>
<dbReference type="Proteomes" id="UP000027265">
    <property type="component" value="Unassembled WGS sequence"/>
</dbReference>
<dbReference type="STRING" id="933084.A0A067PT02"/>
<evidence type="ECO:0000313" key="3">
    <source>
        <dbReference type="Proteomes" id="UP000027265"/>
    </source>
</evidence>
<dbReference type="PANTHER" id="PTHR48079">
    <property type="entry name" value="PROTEIN YEEZ"/>
    <property type="match status" value="1"/>
</dbReference>
<dbReference type="GO" id="GO:0004029">
    <property type="term" value="F:aldehyde dehydrogenase (NAD+) activity"/>
    <property type="evidence" value="ECO:0007669"/>
    <property type="project" value="TreeGrafter"/>
</dbReference>
<proteinExistence type="predicted"/>
<dbReference type="EMBL" id="KL197718">
    <property type="protein sequence ID" value="KDQ57884.1"/>
    <property type="molecule type" value="Genomic_DNA"/>
</dbReference>
<accession>A0A067PT02</accession>
<dbReference type="InterPro" id="IPR051783">
    <property type="entry name" value="NAD(P)-dependent_oxidoreduct"/>
</dbReference>